<dbReference type="GO" id="GO:0031347">
    <property type="term" value="P:regulation of defense response"/>
    <property type="evidence" value="ECO:0007669"/>
    <property type="project" value="UniProtKB-UniRule"/>
</dbReference>
<proteinExistence type="inferred from homology"/>
<dbReference type="GO" id="GO:0005634">
    <property type="term" value="C:nucleus"/>
    <property type="evidence" value="ECO:0007669"/>
    <property type="project" value="UniProtKB-SubCell"/>
</dbReference>
<gene>
    <name evidence="7" type="ORF">PAHAL_2G027200</name>
</gene>
<comment type="function">
    <text evidence="4">Repressor of jasmonate responses.</text>
</comment>
<feature type="compositionally biased region" description="Low complexity" evidence="5">
    <location>
        <begin position="8"/>
        <end position="19"/>
    </location>
</feature>
<evidence type="ECO:0000313" key="7">
    <source>
        <dbReference type="EMBL" id="PAN09485.1"/>
    </source>
</evidence>
<dbReference type="EMBL" id="CM008047">
    <property type="protein sequence ID" value="PAN09485.1"/>
    <property type="molecule type" value="Genomic_DNA"/>
</dbReference>
<feature type="region of interest" description="Disordered" evidence="5">
    <location>
        <begin position="1"/>
        <end position="61"/>
    </location>
</feature>
<comment type="similarity">
    <text evidence="1 4">Belongs to the TIFY/JAZ family.</text>
</comment>
<dbReference type="Gramene" id="PAN09485">
    <property type="protein sequence ID" value="PAN09485"/>
    <property type="gene ID" value="PAHAL_2G027200"/>
</dbReference>
<dbReference type="InterPro" id="IPR010399">
    <property type="entry name" value="Tify_dom"/>
</dbReference>
<protein>
    <recommendedName>
        <fullName evidence="4">Protein TIFY</fullName>
    </recommendedName>
    <alternativeName>
        <fullName evidence="4">Jasmonate ZIM domain-containing protein</fullName>
    </alternativeName>
</protein>
<keyword evidence="4" id="KW-0539">Nucleus</keyword>
<comment type="domain">
    <text evidence="4">The jas domain is required for interaction with COI1.</text>
</comment>
<evidence type="ECO:0000256" key="3">
    <source>
        <dbReference type="ARBA" id="ARBA00022843"/>
    </source>
</evidence>
<keyword evidence="3" id="KW-0832">Ubl conjugation</keyword>
<reference evidence="7" key="1">
    <citation type="submission" date="2018-04" db="EMBL/GenBank/DDBJ databases">
        <title>WGS assembly of Panicum hallii.</title>
        <authorList>
            <person name="Lovell J."/>
            <person name="Jenkins J."/>
            <person name="Lowry D."/>
            <person name="Mamidi S."/>
            <person name="Sreedasyam A."/>
            <person name="Weng X."/>
            <person name="Barry K."/>
            <person name="Bonette J."/>
            <person name="Campitelli B."/>
            <person name="Daum C."/>
            <person name="Gordon S."/>
            <person name="Gould B."/>
            <person name="Lipzen A."/>
            <person name="Macqueen A."/>
            <person name="Palacio-Mejia J."/>
            <person name="Plott C."/>
            <person name="Shakirov E."/>
            <person name="Shu S."/>
            <person name="Yoshinaga Y."/>
            <person name="Zane M."/>
            <person name="Rokhsar D."/>
            <person name="Grimwood J."/>
            <person name="Schmutz J."/>
            <person name="Juenger T."/>
        </authorList>
    </citation>
    <scope>NUCLEOTIDE SEQUENCE [LARGE SCALE GENOMIC DNA]</scope>
    <source>
        <strain evidence="7">FIL2</strain>
    </source>
</reference>
<dbReference type="Pfam" id="PF09425">
    <property type="entry name" value="Jas_motif"/>
    <property type="match status" value="1"/>
</dbReference>
<accession>A0A2S3GW14</accession>
<keyword evidence="2 4" id="KW-1184">Jasmonic acid signaling pathway</keyword>
<evidence type="ECO:0000256" key="4">
    <source>
        <dbReference type="RuleBase" id="RU369065"/>
    </source>
</evidence>
<dbReference type="PROSITE" id="PS51320">
    <property type="entry name" value="TIFY"/>
    <property type="match status" value="1"/>
</dbReference>
<dbReference type="Pfam" id="PF06200">
    <property type="entry name" value="tify"/>
    <property type="match status" value="1"/>
</dbReference>
<feature type="compositionally biased region" description="Polar residues" evidence="5">
    <location>
        <begin position="48"/>
        <end position="57"/>
    </location>
</feature>
<evidence type="ECO:0000256" key="5">
    <source>
        <dbReference type="SAM" id="MobiDB-lite"/>
    </source>
</evidence>
<dbReference type="GO" id="GO:0009611">
    <property type="term" value="P:response to wounding"/>
    <property type="evidence" value="ECO:0007669"/>
    <property type="project" value="UniProtKB-UniRule"/>
</dbReference>
<organism evidence="7">
    <name type="scientific">Panicum hallii</name>
    <dbReference type="NCBI Taxonomy" id="206008"/>
    <lineage>
        <taxon>Eukaryota</taxon>
        <taxon>Viridiplantae</taxon>
        <taxon>Streptophyta</taxon>
        <taxon>Embryophyta</taxon>
        <taxon>Tracheophyta</taxon>
        <taxon>Spermatophyta</taxon>
        <taxon>Magnoliopsida</taxon>
        <taxon>Liliopsida</taxon>
        <taxon>Poales</taxon>
        <taxon>Poaceae</taxon>
        <taxon>PACMAD clade</taxon>
        <taxon>Panicoideae</taxon>
        <taxon>Panicodae</taxon>
        <taxon>Paniceae</taxon>
        <taxon>Panicinae</taxon>
        <taxon>Panicum</taxon>
        <taxon>Panicum sect. Panicum</taxon>
    </lineage>
</organism>
<dbReference type="AlphaFoldDB" id="A0A2S3GW14"/>
<dbReference type="InterPro" id="IPR018467">
    <property type="entry name" value="CCT_CS"/>
</dbReference>
<dbReference type="InterPro" id="IPR040390">
    <property type="entry name" value="TIFY/JAZ"/>
</dbReference>
<name>A0A2S3GW14_9POAL</name>
<evidence type="ECO:0000259" key="6">
    <source>
        <dbReference type="PROSITE" id="PS51320"/>
    </source>
</evidence>
<sequence>MEGRRGDVAAGVVPAAAQGRRWRRASGGGGDSGEESDGSSGGVELSLRLSTGDSSGTPRAAAVVAEEEERQAAAARRRRNMTIFYGGRVCAVDVTEVQARAIISMANEEMMIMAAADSNRQQCHQRDRQLQDSGSSSCSSAAVARCARDAHVRPAAVAASLAAGSSRQGFAAVAAASVIDQAASGLSMKRSLQRFLQKRKARTAGAVAPPYAGGWHAQAMRH</sequence>
<feature type="domain" description="Tify" evidence="6">
    <location>
        <begin position="74"/>
        <end position="108"/>
    </location>
</feature>
<dbReference type="PANTHER" id="PTHR33077:SF17">
    <property type="entry name" value="PROTEIN TIFY 5B"/>
    <property type="match status" value="1"/>
</dbReference>
<comment type="subcellular location">
    <subcellularLocation>
        <location evidence="4">Nucleus</location>
    </subcellularLocation>
</comment>
<evidence type="ECO:0000256" key="1">
    <source>
        <dbReference type="ARBA" id="ARBA00008614"/>
    </source>
</evidence>
<evidence type="ECO:0000256" key="2">
    <source>
        <dbReference type="ARBA" id="ARBA00022819"/>
    </source>
</evidence>
<dbReference type="GO" id="GO:2000022">
    <property type="term" value="P:regulation of jasmonic acid mediated signaling pathway"/>
    <property type="evidence" value="ECO:0007669"/>
    <property type="project" value="UniProtKB-UniRule"/>
</dbReference>
<dbReference type="Proteomes" id="UP000243499">
    <property type="component" value="Chromosome 2"/>
</dbReference>
<dbReference type="PANTHER" id="PTHR33077">
    <property type="entry name" value="PROTEIN TIFY 4A-RELATED-RELATED"/>
    <property type="match status" value="1"/>
</dbReference>